<dbReference type="GO" id="GO:0003677">
    <property type="term" value="F:DNA binding"/>
    <property type="evidence" value="ECO:0007669"/>
    <property type="project" value="UniProtKB-KW"/>
</dbReference>
<dbReference type="SMART" id="SM00857">
    <property type="entry name" value="Resolvase"/>
    <property type="match status" value="1"/>
</dbReference>
<dbReference type="Gene3D" id="3.40.50.1390">
    <property type="entry name" value="Resolvase, N-terminal catalytic domain"/>
    <property type="match status" value="1"/>
</dbReference>
<dbReference type="AlphaFoldDB" id="K2A2J7"/>
<proteinExistence type="predicted"/>
<evidence type="ECO:0000256" key="1">
    <source>
        <dbReference type="ARBA" id="ARBA00023125"/>
    </source>
</evidence>
<dbReference type="InterPro" id="IPR038109">
    <property type="entry name" value="DNA_bind_recomb_sf"/>
</dbReference>
<evidence type="ECO:0000256" key="2">
    <source>
        <dbReference type="ARBA" id="ARBA00023172"/>
    </source>
</evidence>
<dbReference type="PANTHER" id="PTHR30461:SF2">
    <property type="entry name" value="SERINE RECOMBINASE PINE-RELATED"/>
    <property type="match status" value="1"/>
</dbReference>
<dbReference type="InterPro" id="IPR036162">
    <property type="entry name" value="Resolvase-like_N_sf"/>
</dbReference>
<organism evidence="5">
    <name type="scientific">uncultured bacterium</name>
    <name type="common">gcode 4</name>
    <dbReference type="NCBI Taxonomy" id="1234023"/>
    <lineage>
        <taxon>Bacteria</taxon>
        <taxon>environmental samples</taxon>
    </lineage>
</organism>
<dbReference type="SUPFAM" id="SSF53041">
    <property type="entry name" value="Resolvase-like"/>
    <property type="match status" value="1"/>
</dbReference>
<feature type="coiled-coil region" evidence="3">
    <location>
        <begin position="416"/>
        <end position="481"/>
    </location>
</feature>
<dbReference type="InterPro" id="IPR050639">
    <property type="entry name" value="SSR_resolvase"/>
</dbReference>
<evidence type="ECO:0000259" key="4">
    <source>
        <dbReference type="PROSITE" id="PS51736"/>
    </source>
</evidence>
<evidence type="ECO:0000256" key="3">
    <source>
        <dbReference type="SAM" id="Coils"/>
    </source>
</evidence>
<gene>
    <name evidence="5" type="ORF">ACD_71C00215G0001</name>
</gene>
<comment type="caution">
    <text evidence="5">The sequence shown here is derived from an EMBL/GenBank/DDBJ whole genome shotgun (WGS) entry which is preliminary data.</text>
</comment>
<dbReference type="GO" id="GO:0000150">
    <property type="term" value="F:DNA strand exchange activity"/>
    <property type="evidence" value="ECO:0007669"/>
    <property type="project" value="InterPro"/>
</dbReference>
<dbReference type="PANTHER" id="PTHR30461">
    <property type="entry name" value="DNA-INVERTASE FROM LAMBDOID PROPHAGE"/>
    <property type="match status" value="1"/>
</dbReference>
<keyword evidence="1" id="KW-0238">DNA-binding</keyword>
<keyword evidence="3" id="KW-0175">Coiled coil</keyword>
<sequence>MLRTVVYIRKSSETEDKQAQSIERQERDINEFLERHNATVDFSERLKIEFIFREQQSAKKPGRVVFNKMMESIKKRKYDVLLCTEASRLSRNPLDTGMIIHVMDEEYIRCIRTISNSYASNSSTEKFTLGLFLSISKYENDQRAQNTKSGMANRKAQGATTNLAPMGYRNIWEHKGSRSVEPDGENFDILQNTWKKLQTGRYKVSELYDEAIKQGFTRIAGYKRGERREVPSQGAFREALRNPYYMGILNGWTPWSHKPMVSKEEFETAQVILQKTGWKHSKEIENVSYENLLKEVLICGKTGNPFYVNVKTRYYCPTKNCSGRYYSAGGPKACPTCGKVYKLEEYKNIHIRKTFDVRGTTHTVYDKETGKTTDKGSFEASLIEHLIDEHISKIQISEGLFQVIKKQLYTLWMEQVDITKKKVSTKRKEIEKQEEKRRKLNESLFSENMNEQQRIDLEGSISDITQNIHIIEDEINKFREEDEEGFEKAWQSLNVLLQAKTVFAPGYDIGFEPKRRLVLSMFSNLKFIDGEIIPEWQEPFATIVNAGWIKQKSQELPEISDWSSKWLPE</sequence>
<accession>K2A2J7</accession>
<dbReference type="PROSITE" id="PS51736">
    <property type="entry name" value="RECOMBINASES_3"/>
    <property type="match status" value="1"/>
</dbReference>
<keyword evidence="2" id="KW-0233">DNA recombination</keyword>
<dbReference type="Gene3D" id="3.90.1750.20">
    <property type="entry name" value="Putative Large Serine Recombinase, Chain B, Domain 2"/>
    <property type="match status" value="1"/>
</dbReference>
<name>K2A2J7_9BACT</name>
<dbReference type="Pfam" id="PF00239">
    <property type="entry name" value="Resolvase"/>
    <property type="match status" value="1"/>
</dbReference>
<evidence type="ECO:0000313" key="5">
    <source>
        <dbReference type="EMBL" id="EKD44194.1"/>
    </source>
</evidence>
<dbReference type="InterPro" id="IPR006119">
    <property type="entry name" value="Resolv_N"/>
</dbReference>
<feature type="domain" description="Resolvase/invertase-type recombinase catalytic" evidence="4">
    <location>
        <begin position="3"/>
        <end position="158"/>
    </location>
</feature>
<reference evidence="5" key="1">
    <citation type="journal article" date="2012" name="Science">
        <title>Fermentation, hydrogen, and sulfur metabolism in multiple uncultivated bacterial phyla.</title>
        <authorList>
            <person name="Wrighton K.C."/>
            <person name="Thomas B.C."/>
            <person name="Sharon I."/>
            <person name="Miller C.S."/>
            <person name="Castelle C.J."/>
            <person name="VerBerkmoes N.C."/>
            <person name="Wilkins M.J."/>
            <person name="Hettich R.L."/>
            <person name="Lipton M.S."/>
            <person name="Williams K.H."/>
            <person name="Long P.E."/>
            <person name="Banfield J.F."/>
        </authorList>
    </citation>
    <scope>NUCLEOTIDE SEQUENCE [LARGE SCALE GENOMIC DNA]</scope>
</reference>
<dbReference type="CDD" id="cd00338">
    <property type="entry name" value="Ser_Recombinase"/>
    <property type="match status" value="1"/>
</dbReference>
<dbReference type="EMBL" id="AMFJ01028946">
    <property type="protein sequence ID" value="EKD44194.1"/>
    <property type="molecule type" value="Genomic_DNA"/>
</dbReference>
<protein>
    <submittedName>
        <fullName evidence="5">Resolvase protein</fullName>
    </submittedName>
</protein>